<reference evidence="1 2" key="1">
    <citation type="journal article" date="2019" name="Commun. Biol.">
        <title>The bagworm genome reveals a unique fibroin gene that provides high tensile strength.</title>
        <authorList>
            <person name="Kono N."/>
            <person name="Nakamura H."/>
            <person name="Ohtoshi R."/>
            <person name="Tomita M."/>
            <person name="Numata K."/>
            <person name="Arakawa K."/>
        </authorList>
    </citation>
    <scope>NUCLEOTIDE SEQUENCE [LARGE SCALE GENOMIC DNA]</scope>
</reference>
<accession>A0A4C1VHK1</accession>
<keyword evidence="2" id="KW-1185">Reference proteome</keyword>
<sequence length="113" mass="12713">MGVVDDGILKGMDLLFPIYIIRMSTQLNTKSNIALISQGGHESRRRSRGGYVCGQTGVGVAYCSIRESKGTRMIYDQNEELFLKVNHRRRANGKRDSVPMARHVDDAKVYLHS</sequence>
<evidence type="ECO:0000313" key="1">
    <source>
        <dbReference type="EMBL" id="GBP37767.1"/>
    </source>
</evidence>
<gene>
    <name evidence="1" type="ORF">EVAR_29969_1</name>
</gene>
<comment type="caution">
    <text evidence="1">The sequence shown here is derived from an EMBL/GenBank/DDBJ whole genome shotgun (WGS) entry which is preliminary data.</text>
</comment>
<evidence type="ECO:0000313" key="2">
    <source>
        <dbReference type="Proteomes" id="UP000299102"/>
    </source>
</evidence>
<dbReference type="Proteomes" id="UP000299102">
    <property type="component" value="Unassembled WGS sequence"/>
</dbReference>
<dbReference type="EMBL" id="BGZK01000338">
    <property type="protein sequence ID" value="GBP37767.1"/>
    <property type="molecule type" value="Genomic_DNA"/>
</dbReference>
<name>A0A4C1VHK1_EUMVA</name>
<organism evidence="1 2">
    <name type="scientific">Eumeta variegata</name>
    <name type="common">Bagworm moth</name>
    <name type="synonym">Eumeta japonica</name>
    <dbReference type="NCBI Taxonomy" id="151549"/>
    <lineage>
        <taxon>Eukaryota</taxon>
        <taxon>Metazoa</taxon>
        <taxon>Ecdysozoa</taxon>
        <taxon>Arthropoda</taxon>
        <taxon>Hexapoda</taxon>
        <taxon>Insecta</taxon>
        <taxon>Pterygota</taxon>
        <taxon>Neoptera</taxon>
        <taxon>Endopterygota</taxon>
        <taxon>Lepidoptera</taxon>
        <taxon>Glossata</taxon>
        <taxon>Ditrysia</taxon>
        <taxon>Tineoidea</taxon>
        <taxon>Psychidae</taxon>
        <taxon>Oiketicinae</taxon>
        <taxon>Eumeta</taxon>
    </lineage>
</organism>
<proteinExistence type="predicted"/>
<protein>
    <submittedName>
        <fullName evidence="1">Uncharacterized protein</fullName>
    </submittedName>
</protein>
<dbReference type="AlphaFoldDB" id="A0A4C1VHK1"/>